<gene>
    <name evidence="2" type="ORF">SAMN04488062_11223</name>
</gene>
<dbReference type="EMBL" id="FNDB01000012">
    <property type="protein sequence ID" value="SDH69054.1"/>
    <property type="molecule type" value="Genomic_DNA"/>
</dbReference>
<dbReference type="STRING" id="178355.SAMN04488062_11223"/>
<feature type="chain" id="PRO_5011758592" evidence="1">
    <location>
        <begin position="22"/>
        <end position="153"/>
    </location>
</feature>
<dbReference type="Proteomes" id="UP000199274">
    <property type="component" value="Unassembled WGS sequence"/>
</dbReference>
<sequence>MKKYILTIALFAISYLGFSQTTPTAQLRVADRTTAFGQNLPAGTQIYVVSDSTLWQVKVGIASTLTVTTALTSLILINSSVNYSVETFEAAATPDTYTLSKIPITDTIGLTVMMNGAALRPTTDYTSSGATLTIISAQSQYDKFVVSYTYTTN</sequence>
<evidence type="ECO:0000256" key="1">
    <source>
        <dbReference type="SAM" id="SignalP"/>
    </source>
</evidence>
<evidence type="ECO:0000313" key="3">
    <source>
        <dbReference type="Proteomes" id="UP000199274"/>
    </source>
</evidence>
<keyword evidence="3" id="KW-1185">Reference proteome</keyword>
<dbReference type="RefSeq" id="WP_091257877.1">
    <property type="nucleotide sequence ID" value="NZ_FNDB01000012.1"/>
</dbReference>
<organism evidence="2 3">
    <name type="scientific">Flavobacterium omnivorum</name>
    <dbReference type="NCBI Taxonomy" id="178355"/>
    <lineage>
        <taxon>Bacteria</taxon>
        <taxon>Pseudomonadati</taxon>
        <taxon>Bacteroidota</taxon>
        <taxon>Flavobacteriia</taxon>
        <taxon>Flavobacteriales</taxon>
        <taxon>Flavobacteriaceae</taxon>
        <taxon>Flavobacterium</taxon>
    </lineage>
</organism>
<evidence type="ECO:0000313" key="2">
    <source>
        <dbReference type="EMBL" id="SDH69054.1"/>
    </source>
</evidence>
<name>A0A1G8EGL7_9FLAO</name>
<accession>A0A1G8EGL7</accession>
<protein>
    <submittedName>
        <fullName evidence="2">Uncharacterized protein</fullName>
    </submittedName>
</protein>
<dbReference type="AlphaFoldDB" id="A0A1G8EGL7"/>
<feature type="signal peptide" evidence="1">
    <location>
        <begin position="1"/>
        <end position="21"/>
    </location>
</feature>
<proteinExistence type="predicted"/>
<reference evidence="3" key="1">
    <citation type="submission" date="2016-10" db="EMBL/GenBank/DDBJ databases">
        <authorList>
            <person name="Varghese N."/>
            <person name="Submissions S."/>
        </authorList>
    </citation>
    <scope>NUCLEOTIDE SEQUENCE [LARGE SCALE GENOMIC DNA]</scope>
    <source>
        <strain evidence="3">CGMCC 1.2747</strain>
    </source>
</reference>
<keyword evidence="1" id="KW-0732">Signal</keyword>